<proteinExistence type="predicted"/>
<name>A0A8J3NIT6_9ACTN</name>
<evidence type="ECO:0000259" key="2">
    <source>
        <dbReference type="PROSITE" id="PS50801"/>
    </source>
</evidence>
<evidence type="ECO:0000256" key="1">
    <source>
        <dbReference type="SAM" id="MobiDB-lite"/>
    </source>
</evidence>
<dbReference type="EMBL" id="BONF01000010">
    <property type="protein sequence ID" value="GIF80756.1"/>
    <property type="molecule type" value="Genomic_DNA"/>
</dbReference>
<dbReference type="PROSITE" id="PS50801">
    <property type="entry name" value="STAS"/>
    <property type="match status" value="1"/>
</dbReference>
<feature type="domain" description="STAS" evidence="2">
    <location>
        <begin position="18"/>
        <end position="102"/>
    </location>
</feature>
<dbReference type="Pfam" id="PF01740">
    <property type="entry name" value="STAS"/>
    <property type="match status" value="1"/>
</dbReference>
<dbReference type="Gene3D" id="3.30.750.24">
    <property type="entry name" value="STAS domain"/>
    <property type="match status" value="1"/>
</dbReference>
<reference evidence="3 4" key="1">
    <citation type="submission" date="2021-01" db="EMBL/GenBank/DDBJ databases">
        <title>Whole genome shotgun sequence of Catellatospora bangladeshensis NBRC 107357.</title>
        <authorList>
            <person name="Komaki H."/>
            <person name="Tamura T."/>
        </authorList>
    </citation>
    <scope>NUCLEOTIDE SEQUENCE [LARGE SCALE GENOMIC DNA]</scope>
    <source>
        <strain evidence="3 4">NBRC 107357</strain>
    </source>
</reference>
<dbReference type="AlphaFoldDB" id="A0A8J3NIT6"/>
<dbReference type="PANTHER" id="PTHR33495:SF2">
    <property type="entry name" value="ANTI-SIGMA FACTOR ANTAGONIST TM_1081-RELATED"/>
    <property type="match status" value="1"/>
</dbReference>
<dbReference type="Proteomes" id="UP000601223">
    <property type="component" value="Unassembled WGS sequence"/>
</dbReference>
<dbReference type="InterPro" id="IPR036513">
    <property type="entry name" value="STAS_dom_sf"/>
</dbReference>
<dbReference type="InterPro" id="IPR002645">
    <property type="entry name" value="STAS_dom"/>
</dbReference>
<dbReference type="RefSeq" id="WP_203744652.1">
    <property type="nucleotide sequence ID" value="NZ_BONF01000010.1"/>
</dbReference>
<dbReference type="GO" id="GO:0043856">
    <property type="term" value="F:anti-sigma factor antagonist activity"/>
    <property type="evidence" value="ECO:0007669"/>
    <property type="project" value="TreeGrafter"/>
</dbReference>
<protein>
    <recommendedName>
        <fullName evidence="2">STAS domain-containing protein</fullName>
    </recommendedName>
</protein>
<sequence>MTAALRLRLYSTALGLYLTAGGRLDTASAHRLTTTIDLALRRLRPSRLVLDLRDVDHIDAAGVATLIACRRDVRARGAELRITQPSACVRATVRACGADDLLAPAPGTRPQLPPAAALRRSHRPGRHCLRPPRLGRLSLSRRPHR</sequence>
<keyword evidence="4" id="KW-1185">Reference proteome</keyword>
<gene>
    <name evidence="3" type="ORF">Cba03nite_21050</name>
</gene>
<dbReference type="SUPFAM" id="SSF52091">
    <property type="entry name" value="SpoIIaa-like"/>
    <property type="match status" value="1"/>
</dbReference>
<feature type="compositionally biased region" description="Basic residues" evidence="1">
    <location>
        <begin position="119"/>
        <end position="130"/>
    </location>
</feature>
<feature type="region of interest" description="Disordered" evidence="1">
    <location>
        <begin position="103"/>
        <end position="145"/>
    </location>
</feature>
<dbReference type="PANTHER" id="PTHR33495">
    <property type="entry name" value="ANTI-SIGMA FACTOR ANTAGONIST TM_1081-RELATED-RELATED"/>
    <property type="match status" value="1"/>
</dbReference>
<comment type="caution">
    <text evidence="3">The sequence shown here is derived from an EMBL/GenBank/DDBJ whole genome shotgun (WGS) entry which is preliminary data.</text>
</comment>
<accession>A0A8J3NIT6</accession>
<dbReference type="CDD" id="cd07043">
    <property type="entry name" value="STAS_anti-anti-sigma_factors"/>
    <property type="match status" value="1"/>
</dbReference>
<evidence type="ECO:0000313" key="3">
    <source>
        <dbReference type="EMBL" id="GIF80756.1"/>
    </source>
</evidence>
<organism evidence="3 4">
    <name type="scientific">Catellatospora bangladeshensis</name>
    <dbReference type="NCBI Taxonomy" id="310355"/>
    <lineage>
        <taxon>Bacteria</taxon>
        <taxon>Bacillati</taxon>
        <taxon>Actinomycetota</taxon>
        <taxon>Actinomycetes</taxon>
        <taxon>Micromonosporales</taxon>
        <taxon>Micromonosporaceae</taxon>
        <taxon>Catellatospora</taxon>
    </lineage>
</organism>
<evidence type="ECO:0000313" key="4">
    <source>
        <dbReference type="Proteomes" id="UP000601223"/>
    </source>
</evidence>